<dbReference type="PANTHER" id="PTHR22298">
    <property type="entry name" value="ENDO-1,4-BETA-GLUCANASE"/>
    <property type="match status" value="1"/>
</dbReference>
<dbReference type="EMBL" id="RLII01000009">
    <property type="protein sequence ID" value="RXE59088.1"/>
    <property type="molecule type" value="Genomic_DNA"/>
</dbReference>
<keyword evidence="11" id="KW-0472">Membrane</keyword>
<evidence type="ECO:0000256" key="9">
    <source>
        <dbReference type="RuleBase" id="RU361166"/>
    </source>
</evidence>
<dbReference type="PROSITE" id="PS00698">
    <property type="entry name" value="GH9_3"/>
    <property type="match status" value="1"/>
</dbReference>
<dbReference type="EC" id="3.2.1.4" evidence="9"/>
<feature type="region of interest" description="Disordered" evidence="10">
    <location>
        <begin position="706"/>
        <end position="742"/>
    </location>
</feature>
<keyword evidence="2" id="KW-0732">Signal</keyword>
<dbReference type="Gene3D" id="1.50.10.10">
    <property type="match status" value="1"/>
</dbReference>
<comment type="catalytic activity">
    <reaction evidence="1 9">
        <text>Endohydrolysis of (1-&gt;4)-beta-D-glucosidic linkages in cellulose, lichenin and cereal beta-D-glucans.</text>
        <dbReference type="EC" id="3.2.1.4"/>
    </reaction>
</comment>
<gene>
    <name evidence="13" type="ORF">EFD62_08980</name>
</gene>
<dbReference type="GO" id="GO:0030245">
    <property type="term" value="P:cellulose catabolic process"/>
    <property type="evidence" value="ECO:0007669"/>
    <property type="project" value="UniProtKB-KW"/>
</dbReference>
<evidence type="ECO:0000256" key="11">
    <source>
        <dbReference type="SAM" id="Phobius"/>
    </source>
</evidence>
<dbReference type="GO" id="GO:0030248">
    <property type="term" value="F:cellulose binding"/>
    <property type="evidence" value="ECO:0007669"/>
    <property type="project" value="InterPro"/>
</dbReference>
<evidence type="ECO:0000256" key="7">
    <source>
        <dbReference type="ARBA" id="ARBA00023326"/>
    </source>
</evidence>
<proteinExistence type="inferred from homology"/>
<comment type="similarity">
    <text evidence="8 9">Belongs to the glycosyl hydrolase 9 (cellulase E) family.</text>
</comment>
<dbReference type="InterPro" id="IPR012341">
    <property type="entry name" value="6hp_glycosidase-like_sf"/>
</dbReference>
<evidence type="ECO:0000313" key="13">
    <source>
        <dbReference type="EMBL" id="RXE59088.1"/>
    </source>
</evidence>
<comment type="caution">
    <text evidence="13">The sequence shown here is derived from an EMBL/GenBank/DDBJ whole genome shotgun (WGS) entry which is preliminary data.</text>
</comment>
<keyword evidence="14" id="KW-1185">Reference proteome</keyword>
<dbReference type="PROSITE" id="PS51172">
    <property type="entry name" value="CBM3"/>
    <property type="match status" value="2"/>
</dbReference>
<evidence type="ECO:0000256" key="1">
    <source>
        <dbReference type="ARBA" id="ARBA00000966"/>
    </source>
</evidence>
<dbReference type="Pfam" id="PF00942">
    <property type="entry name" value="CBM_3"/>
    <property type="match status" value="2"/>
</dbReference>
<keyword evidence="4 9" id="KW-0136">Cellulose degradation</keyword>
<feature type="domain" description="CBM3" evidence="12">
    <location>
        <begin position="529"/>
        <end position="684"/>
    </location>
</feature>
<feature type="active site" evidence="8">
    <location>
        <position position="486"/>
    </location>
</feature>
<protein>
    <recommendedName>
        <fullName evidence="9">Endoglucanase</fullName>
        <ecNumber evidence="9">3.2.1.4</ecNumber>
    </recommendedName>
</protein>
<feature type="transmembrane region" description="Helical" evidence="11">
    <location>
        <begin position="12"/>
        <end position="33"/>
    </location>
</feature>
<evidence type="ECO:0000256" key="5">
    <source>
        <dbReference type="ARBA" id="ARBA00023277"/>
    </source>
</evidence>
<dbReference type="FunFam" id="1.50.10.10:FF:000020">
    <property type="entry name" value="Endoglucanase"/>
    <property type="match status" value="1"/>
</dbReference>
<keyword evidence="7 8" id="KW-0624">Polysaccharide degradation</keyword>
<keyword evidence="11" id="KW-0812">Transmembrane</keyword>
<evidence type="ECO:0000313" key="14">
    <source>
        <dbReference type="Proteomes" id="UP000289166"/>
    </source>
</evidence>
<dbReference type="InterPro" id="IPR001956">
    <property type="entry name" value="CBM3"/>
</dbReference>
<accession>A0A4Q0I493</accession>
<evidence type="ECO:0000256" key="6">
    <source>
        <dbReference type="ARBA" id="ARBA00023295"/>
    </source>
</evidence>
<keyword evidence="3 8" id="KW-0378">Hydrolase</keyword>
<dbReference type="OrthoDB" id="9758662at2"/>
<evidence type="ECO:0000256" key="8">
    <source>
        <dbReference type="PROSITE-ProRule" id="PRU10060"/>
    </source>
</evidence>
<dbReference type="InterPro" id="IPR008965">
    <property type="entry name" value="CBM2/CBM3_carb-bd_dom_sf"/>
</dbReference>
<feature type="domain" description="CBM3" evidence="12">
    <location>
        <begin position="737"/>
        <end position="888"/>
    </location>
</feature>
<dbReference type="InterPro" id="IPR036966">
    <property type="entry name" value="CBM3_sf"/>
</dbReference>
<feature type="compositionally biased region" description="Basic and acidic residues" evidence="10">
    <location>
        <begin position="706"/>
        <end position="718"/>
    </location>
</feature>
<organism evidence="13 14">
    <name type="scientific">Acetivibrio mesophilus</name>
    <dbReference type="NCBI Taxonomy" id="2487273"/>
    <lineage>
        <taxon>Bacteria</taxon>
        <taxon>Bacillati</taxon>
        <taxon>Bacillota</taxon>
        <taxon>Clostridia</taxon>
        <taxon>Eubacteriales</taxon>
        <taxon>Oscillospiraceae</taxon>
        <taxon>Acetivibrio</taxon>
    </lineage>
</organism>
<name>A0A4Q0I493_9FIRM</name>
<dbReference type="GO" id="GO:0008810">
    <property type="term" value="F:cellulase activity"/>
    <property type="evidence" value="ECO:0007669"/>
    <property type="project" value="UniProtKB-EC"/>
</dbReference>
<keyword evidence="5 8" id="KW-0119">Carbohydrate metabolism</keyword>
<evidence type="ECO:0000256" key="4">
    <source>
        <dbReference type="ARBA" id="ARBA00023001"/>
    </source>
</evidence>
<keyword evidence="6 8" id="KW-0326">Glycosidase</keyword>
<dbReference type="SMART" id="SM01067">
    <property type="entry name" value="CBM_3"/>
    <property type="match status" value="2"/>
</dbReference>
<dbReference type="InterPro" id="IPR033126">
    <property type="entry name" value="Glyco_hydro_9_Asp/Glu_AS"/>
</dbReference>
<dbReference type="Proteomes" id="UP000289166">
    <property type="component" value="Unassembled WGS sequence"/>
</dbReference>
<dbReference type="Gene3D" id="2.60.40.710">
    <property type="entry name" value="Endoglucanase-like"/>
    <property type="match status" value="2"/>
</dbReference>
<dbReference type="RefSeq" id="WP_128705996.1">
    <property type="nucleotide sequence ID" value="NZ_RLII01000009.1"/>
</dbReference>
<feature type="compositionally biased region" description="Basic and acidic residues" evidence="10">
    <location>
        <begin position="43"/>
        <end position="57"/>
    </location>
</feature>
<dbReference type="SUPFAM" id="SSF49384">
    <property type="entry name" value="Carbohydrate-binding domain"/>
    <property type="match status" value="2"/>
</dbReference>
<dbReference type="SUPFAM" id="SSF48208">
    <property type="entry name" value="Six-hairpin glycosidases"/>
    <property type="match status" value="1"/>
</dbReference>
<evidence type="ECO:0000256" key="3">
    <source>
        <dbReference type="ARBA" id="ARBA00022801"/>
    </source>
</evidence>
<evidence type="ECO:0000259" key="12">
    <source>
        <dbReference type="PROSITE" id="PS51172"/>
    </source>
</evidence>
<reference evidence="14" key="1">
    <citation type="submission" date="2018-11" db="EMBL/GenBank/DDBJ databases">
        <title>Genome sequencing of a novel mesophilic and cellulolytic organism within the genus Hungateiclostridium.</title>
        <authorList>
            <person name="Rettenmaier R."/>
            <person name="Liebl W."/>
            <person name="Zverlov V."/>
        </authorList>
    </citation>
    <scope>NUCLEOTIDE SEQUENCE [LARGE SCALE GENOMIC DNA]</scope>
    <source>
        <strain evidence="14">N2K1</strain>
    </source>
</reference>
<keyword evidence="11" id="KW-1133">Transmembrane helix</keyword>
<dbReference type="InterPro" id="IPR008928">
    <property type="entry name" value="6-hairpin_glycosidase_sf"/>
</dbReference>
<dbReference type="InterPro" id="IPR001701">
    <property type="entry name" value="Glyco_hydro_9"/>
</dbReference>
<sequence length="888" mass="98481">MRLIDILKRRKVLLALAVFVILGTVLLFTNPWARESSNTPDESGLKANDDLAGRNKNSEYLPQEEIPKQPPATGEFNYGEALQKAIFFYECQRSGKLDPSTLRLNWRGDSGLDDGKDAGIDLTGGWYDAGDHAKFNLPMSYSAAMLGWAVYEYEEAFKQSGQYNHILNNIKWACDYLIKCHPQKDVYYYQVGDGHADHAWWGPAEVLPMERPSYKVDKSSPGSAVSAETSAALAVASIIFKKVDKEYSKECLKHAKELFEFADTTKSDEGYTAANGFYDSWSGFYDELSWAAAWLYLATDDSSYLEKAESYSDKWGYEPQTNTPKYKWAQCWDDVTYGTYLLLAKIKNDNGIYKESIERHLDWWTTGYNGERVAYTPKGLAWLDQWGALRYATTTAFLACVYSDWENGDKDKAKNYLEFARSQADYALGSTGQSFVVGFGENSTKRPHHRTAHGSWADSQMEPSEHRHVLYGALVGGPDNSDNYTDDISNYVNNEVACDYNAGFVGLLAKMYKLYGGSPDPKFSGIEEILEDEIFVEAGINASGNNFIEIKAVVNNKSGWPARVCENLSFRYFIDLQELGGAGNTASNLTVSSSYNQGAKLSDVKHYKDNIYYVEVDLSGTKIYPGGQSAYKKEVQFRISAPEGTVLNSENDYSYQGLSAGAVVKSEYIPVYDTGVLVFGKEPGSPAKNPSKNDAFPKATSTVKNDSELATKYTEKPAADFNTPAGQNSIKDKEQGNKGGVSLQYATGNAGASTNGINPKFKITNNGAKSINLSDVKIRYYYTKDGDTPQNFWCDWSSAGNSNVTGNFFDAPSPRDGADAYLEVGFAGGAGTLESGESVEVQVRFSKDDWSNYTQSNDYSFNSSASDYTDWNKITVYISNKLVYGKEP</sequence>
<feature type="region of interest" description="Disordered" evidence="10">
    <location>
        <begin position="35"/>
        <end position="69"/>
    </location>
</feature>
<dbReference type="FunFam" id="2.60.40.710:FF:000001">
    <property type="entry name" value="Endoglucanase 1"/>
    <property type="match status" value="1"/>
</dbReference>
<evidence type="ECO:0000256" key="2">
    <source>
        <dbReference type="ARBA" id="ARBA00022729"/>
    </source>
</evidence>
<dbReference type="AlphaFoldDB" id="A0A4Q0I493"/>
<evidence type="ECO:0000256" key="10">
    <source>
        <dbReference type="SAM" id="MobiDB-lite"/>
    </source>
</evidence>
<dbReference type="Pfam" id="PF00759">
    <property type="entry name" value="Glyco_hydro_9"/>
    <property type="match status" value="1"/>
</dbReference>
<feature type="active site" evidence="8">
    <location>
        <position position="495"/>
    </location>
</feature>